<evidence type="ECO:0000313" key="12">
    <source>
        <dbReference type="EMBL" id="CAK9115446.1"/>
    </source>
</evidence>
<feature type="compositionally biased region" description="Basic residues" evidence="10">
    <location>
        <begin position="435"/>
        <end position="447"/>
    </location>
</feature>
<dbReference type="Gene3D" id="1.10.720.30">
    <property type="entry name" value="SAP domain"/>
    <property type="match status" value="2"/>
</dbReference>
<name>A0ABP0SSR8_9DINO</name>
<evidence type="ECO:0000313" key="13">
    <source>
        <dbReference type="Proteomes" id="UP001642464"/>
    </source>
</evidence>
<dbReference type="SUPFAM" id="SSF81624">
    <property type="entry name" value="N-terminal domain of MutM-like DNA repair proteins"/>
    <property type="match status" value="1"/>
</dbReference>
<keyword evidence="7 12" id="KW-0456">Lyase</keyword>
<sequence length="447" mass="49805">MVEGHSVHRVCLALNRAAAGKKFRATSPNGRFVQGAKAIDGKTLDKLEAIGKNLFAFFEGDQVVHVHFGMSGKWALFDVAGAPEPTATTRLRLVNEECDLVTHLSAMTVQHGSSALFLEKKRLLGEDPLREDAQPEALWERVRKSKQIIGRLLMDQGFFAGVGNIYRAEILLKAGVHPNQPASQVPREDFDRIWFHAVDLLQRGFATGSILTVDKEEAQRLGRPGMRRYIYNQTKCGRCQGPVSSWDMASRTCYACAKCQPRSGVKDEEGAGRVRVFQSHCARDSLQDRLKTPEKLSVKELREQLQKHDLPLTGKKAVLLERFRAHVAHLNPAEEGPPVEEFSKLKVAELRDRLAKAKLSTHGRKAVLVARLEDWQNSAPGEATPEIKPGTKHIKSVQTALQAAKEKERAGEKRNVEHVAEFDQEQAAAATKASKPVRVKRARRNPH</sequence>
<dbReference type="GO" id="GO:0016829">
    <property type="term" value="F:lyase activity"/>
    <property type="evidence" value="ECO:0007669"/>
    <property type="project" value="UniProtKB-KW"/>
</dbReference>
<dbReference type="InterPro" id="IPR010979">
    <property type="entry name" value="Ribosomal_uS13-like_H2TH"/>
</dbReference>
<evidence type="ECO:0000259" key="11">
    <source>
        <dbReference type="PROSITE" id="PS50800"/>
    </source>
</evidence>
<keyword evidence="12" id="KW-0540">Nuclease</keyword>
<dbReference type="InterPro" id="IPR035937">
    <property type="entry name" value="FPG_N"/>
</dbReference>
<dbReference type="GO" id="GO:0004519">
    <property type="term" value="F:endonuclease activity"/>
    <property type="evidence" value="ECO:0007669"/>
    <property type="project" value="UniProtKB-KW"/>
</dbReference>
<dbReference type="PANTHER" id="PTHR42697">
    <property type="entry name" value="ENDONUCLEASE 8"/>
    <property type="match status" value="1"/>
</dbReference>
<dbReference type="EC" id="4.2.99.18" evidence="2"/>
<evidence type="ECO:0000256" key="9">
    <source>
        <dbReference type="ARBA" id="ARBA00023295"/>
    </source>
</evidence>
<feature type="domain" description="SAP" evidence="11">
    <location>
        <begin position="293"/>
        <end position="327"/>
    </location>
</feature>
<accession>A0ABP0SSR8</accession>
<dbReference type="SUPFAM" id="SSF46946">
    <property type="entry name" value="S13-like H2TH domain"/>
    <property type="match status" value="1"/>
</dbReference>
<dbReference type="InterPro" id="IPR003034">
    <property type="entry name" value="SAP_dom"/>
</dbReference>
<dbReference type="PROSITE" id="PS50800">
    <property type="entry name" value="SAP"/>
    <property type="match status" value="2"/>
</dbReference>
<dbReference type="Pfam" id="PF06831">
    <property type="entry name" value="H2TH"/>
    <property type="match status" value="1"/>
</dbReference>
<dbReference type="Gene3D" id="3.20.190.10">
    <property type="entry name" value="MutM-like, N-terminal"/>
    <property type="match status" value="1"/>
</dbReference>
<dbReference type="InterPro" id="IPR015886">
    <property type="entry name" value="H2TH_FPG"/>
</dbReference>
<feature type="region of interest" description="Disordered" evidence="10">
    <location>
        <begin position="424"/>
        <end position="447"/>
    </location>
</feature>
<dbReference type="SMART" id="SM01232">
    <property type="entry name" value="H2TH"/>
    <property type="match status" value="1"/>
</dbReference>
<dbReference type="PANTHER" id="PTHR42697:SF1">
    <property type="entry name" value="ENDONUCLEASE 8"/>
    <property type="match status" value="1"/>
</dbReference>
<keyword evidence="4" id="KW-0378">Hydrolase</keyword>
<keyword evidence="3" id="KW-0227">DNA damage</keyword>
<dbReference type="Gene3D" id="1.10.8.50">
    <property type="match status" value="1"/>
</dbReference>
<comment type="similarity">
    <text evidence="1">Belongs to the FPG family.</text>
</comment>
<dbReference type="Pfam" id="PF02037">
    <property type="entry name" value="SAP"/>
    <property type="match status" value="2"/>
</dbReference>
<proteinExistence type="inferred from homology"/>
<dbReference type="Pfam" id="PF01149">
    <property type="entry name" value="Fapy_DNA_glyco"/>
    <property type="match status" value="1"/>
</dbReference>
<feature type="domain" description="SAP" evidence="11">
    <location>
        <begin position="342"/>
        <end position="376"/>
    </location>
</feature>
<evidence type="ECO:0000256" key="5">
    <source>
        <dbReference type="ARBA" id="ARBA00023125"/>
    </source>
</evidence>
<keyword evidence="8" id="KW-0511">Multifunctional enzyme</keyword>
<keyword evidence="9" id="KW-0326">Glycosidase</keyword>
<evidence type="ECO:0000256" key="1">
    <source>
        <dbReference type="ARBA" id="ARBA00009409"/>
    </source>
</evidence>
<keyword evidence="6" id="KW-0234">DNA repair</keyword>
<dbReference type="SMART" id="SM00513">
    <property type="entry name" value="SAP"/>
    <property type="match status" value="2"/>
</dbReference>
<evidence type="ECO:0000256" key="8">
    <source>
        <dbReference type="ARBA" id="ARBA00023268"/>
    </source>
</evidence>
<keyword evidence="12" id="KW-0255">Endonuclease</keyword>
<dbReference type="SUPFAM" id="SSF68906">
    <property type="entry name" value="SAP domain"/>
    <property type="match status" value="2"/>
</dbReference>
<keyword evidence="5" id="KW-0238">DNA-binding</keyword>
<protein>
    <recommendedName>
        <fullName evidence="2">DNA-(apurinic or apyrimidinic site) lyase</fullName>
        <ecNumber evidence="2">4.2.99.18</ecNumber>
    </recommendedName>
</protein>
<reference evidence="12 13" key="1">
    <citation type="submission" date="2024-02" db="EMBL/GenBank/DDBJ databases">
        <authorList>
            <person name="Chen Y."/>
            <person name="Shah S."/>
            <person name="Dougan E. K."/>
            <person name="Thang M."/>
            <person name="Chan C."/>
        </authorList>
    </citation>
    <scope>NUCLEOTIDE SEQUENCE [LARGE SCALE GENOMIC DNA]</scope>
</reference>
<evidence type="ECO:0000256" key="4">
    <source>
        <dbReference type="ARBA" id="ARBA00022801"/>
    </source>
</evidence>
<comment type="caution">
    <text evidence="12">The sequence shown here is derived from an EMBL/GenBank/DDBJ whole genome shotgun (WGS) entry which is preliminary data.</text>
</comment>
<dbReference type="SMART" id="SM00898">
    <property type="entry name" value="Fapy_DNA_glyco"/>
    <property type="match status" value="1"/>
</dbReference>
<evidence type="ECO:0000256" key="3">
    <source>
        <dbReference type="ARBA" id="ARBA00022763"/>
    </source>
</evidence>
<gene>
    <name evidence="12" type="ORF">SCF082_LOCUS53433</name>
</gene>
<keyword evidence="13" id="KW-1185">Reference proteome</keyword>
<evidence type="ECO:0000256" key="7">
    <source>
        <dbReference type="ARBA" id="ARBA00023239"/>
    </source>
</evidence>
<evidence type="ECO:0000256" key="10">
    <source>
        <dbReference type="SAM" id="MobiDB-lite"/>
    </source>
</evidence>
<evidence type="ECO:0000256" key="6">
    <source>
        <dbReference type="ARBA" id="ARBA00023204"/>
    </source>
</evidence>
<dbReference type="Proteomes" id="UP001642464">
    <property type="component" value="Unassembled WGS sequence"/>
</dbReference>
<dbReference type="EMBL" id="CAXAMM010044634">
    <property type="protein sequence ID" value="CAK9115446.1"/>
    <property type="molecule type" value="Genomic_DNA"/>
</dbReference>
<organism evidence="12 13">
    <name type="scientific">Durusdinium trenchii</name>
    <dbReference type="NCBI Taxonomy" id="1381693"/>
    <lineage>
        <taxon>Eukaryota</taxon>
        <taxon>Sar</taxon>
        <taxon>Alveolata</taxon>
        <taxon>Dinophyceae</taxon>
        <taxon>Suessiales</taxon>
        <taxon>Symbiodiniaceae</taxon>
        <taxon>Durusdinium</taxon>
    </lineage>
</organism>
<evidence type="ECO:0000256" key="2">
    <source>
        <dbReference type="ARBA" id="ARBA00012720"/>
    </source>
</evidence>
<dbReference type="InterPro" id="IPR012319">
    <property type="entry name" value="FPG_cat"/>
</dbReference>
<dbReference type="InterPro" id="IPR036361">
    <property type="entry name" value="SAP_dom_sf"/>
</dbReference>